<protein>
    <submittedName>
        <fullName evidence="1">Uncharacterized protein</fullName>
    </submittedName>
</protein>
<evidence type="ECO:0000313" key="1">
    <source>
        <dbReference type="EMBL" id="ADC51390.1"/>
    </source>
</evidence>
<accession>D3FQM0</accession>
<gene>
    <name evidence="1" type="ordered locus">BpOF4_16735</name>
</gene>
<organism evidence="1 2">
    <name type="scientific">Alkalihalophilus pseudofirmus (strain ATCC BAA-2126 / JCM 17055 / OF4)</name>
    <name type="common">Bacillus pseudofirmus</name>
    <dbReference type="NCBI Taxonomy" id="398511"/>
    <lineage>
        <taxon>Bacteria</taxon>
        <taxon>Bacillati</taxon>
        <taxon>Bacillota</taxon>
        <taxon>Bacilli</taxon>
        <taxon>Bacillales</taxon>
        <taxon>Bacillaceae</taxon>
        <taxon>Alkalihalophilus</taxon>
    </lineage>
</organism>
<dbReference type="Proteomes" id="UP000001544">
    <property type="component" value="Chromosome"/>
</dbReference>
<name>D3FQM0_ALKPO</name>
<dbReference type="KEGG" id="bpf:BpOF4_16735"/>
<dbReference type="STRING" id="398511.BpOF4_16735"/>
<sequence length="43" mass="4864">MRQFAVIAFIEKIYASKESGIILSQRIIASISLEEKKFTSNSD</sequence>
<dbReference type="EMBL" id="CP001878">
    <property type="protein sequence ID" value="ADC51390.1"/>
    <property type="molecule type" value="Genomic_DNA"/>
</dbReference>
<dbReference type="AlphaFoldDB" id="D3FQM0"/>
<keyword evidence="2" id="KW-1185">Reference proteome</keyword>
<reference evidence="1 2" key="1">
    <citation type="journal article" date="2011" name="Environ. Microbiol.">
        <title>Genome of alkaliphilic Bacillus pseudofirmus OF4 reveals adaptations that support the ability to grow in an external pH range from 7.5 to 11.4.</title>
        <authorList>
            <person name="Janto B."/>
            <person name="Ahmed A."/>
            <person name="Ito M."/>
            <person name="Liu J."/>
            <person name="Hicks D.B."/>
            <person name="Pagni S."/>
            <person name="Fackelmayer O.J."/>
            <person name="Smith T.A."/>
            <person name="Earl J."/>
            <person name="Elbourne L.D."/>
            <person name="Hassan K."/>
            <person name="Paulsen I.T."/>
            <person name="Kolsto A.B."/>
            <person name="Tourasse N.J."/>
            <person name="Ehrlich G.D."/>
            <person name="Boissy R."/>
            <person name="Ivey D.M."/>
            <person name="Li G."/>
            <person name="Xue Y."/>
            <person name="Ma Y."/>
            <person name="Hu F.Z."/>
            <person name="Krulwich T.A."/>
        </authorList>
    </citation>
    <scope>NUCLEOTIDE SEQUENCE [LARGE SCALE GENOMIC DNA]</scope>
    <source>
        <strain evidence="2">ATCC BAA-2126 / JCM 17055 / OF4</strain>
    </source>
</reference>
<proteinExistence type="predicted"/>
<dbReference type="HOGENOM" id="CLU_3229791_0_0_9"/>
<evidence type="ECO:0000313" key="2">
    <source>
        <dbReference type="Proteomes" id="UP000001544"/>
    </source>
</evidence>